<sequence length="98" mass="11250">MGEDAFSAVAGPDLGSADFSSRRASTSYFLSCLFIPNGGWSLWANIEDHGWDWDSCKRRSLELIIQESCSFIIRARRRGQLQQAFSFWLVWGMERRPL</sequence>
<accession>A0A4Y2KXW6</accession>
<organism evidence="2 3">
    <name type="scientific">Araneus ventricosus</name>
    <name type="common">Orbweaver spider</name>
    <name type="synonym">Epeira ventricosa</name>
    <dbReference type="NCBI Taxonomy" id="182803"/>
    <lineage>
        <taxon>Eukaryota</taxon>
        <taxon>Metazoa</taxon>
        <taxon>Ecdysozoa</taxon>
        <taxon>Arthropoda</taxon>
        <taxon>Chelicerata</taxon>
        <taxon>Arachnida</taxon>
        <taxon>Araneae</taxon>
        <taxon>Araneomorphae</taxon>
        <taxon>Entelegynae</taxon>
        <taxon>Araneoidea</taxon>
        <taxon>Araneidae</taxon>
        <taxon>Araneus</taxon>
    </lineage>
</organism>
<reference evidence="2 3" key="1">
    <citation type="journal article" date="2019" name="Sci. Rep.">
        <title>Orb-weaving spider Araneus ventricosus genome elucidates the spidroin gene catalogue.</title>
        <authorList>
            <person name="Kono N."/>
            <person name="Nakamura H."/>
            <person name="Ohtoshi R."/>
            <person name="Moran D.A.P."/>
            <person name="Shinohara A."/>
            <person name="Yoshida Y."/>
            <person name="Fujiwara M."/>
            <person name="Mori M."/>
            <person name="Tomita M."/>
            <person name="Arakawa K."/>
        </authorList>
    </citation>
    <scope>NUCLEOTIDE SEQUENCE [LARGE SCALE GENOMIC DNA]</scope>
</reference>
<name>A0A4Y2KXW6_ARAVE</name>
<protein>
    <submittedName>
        <fullName evidence="2">Uncharacterized protein</fullName>
    </submittedName>
</protein>
<proteinExistence type="predicted"/>
<evidence type="ECO:0000313" key="3">
    <source>
        <dbReference type="Proteomes" id="UP000499080"/>
    </source>
</evidence>
<evidence type="ECO:0000256" key="1">
    <source>
        <dbReference type="SAM" id="MobiDB-lite"/>
    </source>
</evidence>
<feature type="region of interest" description="Disordered" evidence="1">
    <location>
        <begin position="1"/>
        <end position="20"/>
    </location>
</feature>
<dbReference type="EMBL" id="BGPR01005135">
    <property type="protein sequence ID" value="GBN07132.1"/>
    <property type="molecule type" value="Genomic_DNA"/>
</dbReference>
<evidence type="ECO:0000313" key="2">
    <source>
        <dbReference type="EMBL" id="GBN07132.1"/>
    </source>
</evidence>
<dbReference type="Proteomes" id="UP000499080">
    <property type="component" value="Unassembled WGS sequence"/>
</dbReference>
<keyword evidence="3" id="KW-1185">Reference proteome</keyword>
<gene>
    <name evidence="2" type="ORF">AVEN_231140_1</name>
</gene>
<comment type="caution">
    <text evidence="2">The sequence shown here is derived from an EMBL/GenBank/DDBJ whole genome shotgun (WGS) entry which is preliminary data.</text>
</comment>
<dbReference type="AlphaFoldDB" id="A0A4Y2KXW6"/>